<feature type="region of interest" description="Disordered" evidence="1">
    <location>
        <begin position="267"/>
        <end position="287"/>
    </location>
</feature>
<organism evidence="2 3">
    <name type="scientific">Odynerus spinipes</name>
    <dbReference type="NCBI Taxonomy" id="1348599"/>
    <lineage>
        <taxon>Eukaryota</taxon>
        <taxon>Metazoa</taxon>
        <taxon>Ecdysozoa</taxon>
        <taxon>Arthropoda</taxon>
        <taxon>Hexapoda</taxon>
        <taxon>Insecta</taxon>
        <taxon>Pterygota</taxon>
        <taxon>Neoptera</taxon>
        <taxon>Endopterygota</taxon>
        <taxon>Hymenoptera</taxon>
        <taxon>Apocrita</taxon>
        <taxon>Aculeata</taxon>
        <taxon>Vespoidea</taxon>
        <taxon>Vespidae</taxon>
        <taxon>Eumeninae</taxon>
        <taxon>Odynerus</taxon>
    </lineage>
</organism>
<evidence type="ECO:0000313" key="2">
    <source>
        <dbReference type="EMBL" id="KAK2574870.1"/>
    </source>
</evidence>
<evidence type="ECO:0000313" key="3">
    <source>
        <dbReference type="Proteomes" id="UP001258017"/>
    </source>
</evidence>
<proteinExistence type="predicted"/>
<reference evidence="2" key="1">
    <citation type="submission" date="2021-08" db="EMBL/GenBank/DDBJ databases">
        <authorList>
            <person name="Misof B."/>
            <person name="Oliver O."/>
            <person name="Podsiadlowski L."/>
            <person name="Donath A."/>
            <person name="Peters R."/>
            <person name="Mayer C."/>
            <person name="Rust J."/>
            <person name="Gunkel S."/>
            <person name="Lesny P."/>
            <person name="Martin S."/>
            <person name="Oeyen J.P."/>
            <person name="Petersen M."/>
            <person name="Panagiotis P."/>
            <person name="Wilbrandt J."/>
            <person name="Tanja T."/>
        </authorList>
    </citation>
    <scope>NUCLEOTIDE SEQUENCE</scope>
    <source>
        <strain evidence="2">GBR_01_08_01A</strain>
        <tissue evidence="2">Thorax + abdomen</tissue>
    </source>
</reference>
<dbReference type="Proteomes" id="UP001258017">
    <property type="component" value="Unassembled WGS sequence"/>
</dbReference>
<keyword evidence="3" id="KW-1185">Reference proteome</keyword>
<comment type="caution">
    <text evidence="2">The sequence shown here is derived from an EMBL/GenBank/DDBJ whole genome shotgun (WGS) entry which is preliminary data.</text>
</comment>
<sequence length="287" mass="30470">MFDPWYESSAIDVGPIGENNELSLDVRTFMKYVSAVKSQKKTSKIFTSDSMCELMVKNTRFNYFDGNNCIGIACGDYASSLILQNIERFVIHPDVGYRVQTTNIVEKPGKSSRVSSKIIEPASYDKKNDVAATTFPSTVSEVGSGTQSSTFDATTGNHGPPTSTADPISESTMDDVPNGRIKSLFSRLDLSQTASSPSTSTANFVRRRRKKIFDGIGNADDNLTDAHGHRVGVTFDPTAISTSTTGDGTAVSSTTVSSTVVSSTATLAASTTASSSATRPTSASTTT</sequence>
<name>A0AAD9R8M1_9HYME</name>
<reference evidence="2" key="2">
    <citation type="journal article" date="2023" name="Commun. Biol.">
        <title>Intrasexual cuticular hydrocarbon dimorphism in a wasp sheds light on hydrocarbon biosynthesis genes in Hymenoptera.</title>
        <authorList>
            <person name="Moris V.C."/>
            <person name="Podsiadlowski L."/>
            <person name="Martin S."/>
            <person name="Oeyen J.P."/>
            <person name="Donath A."/>
            <person name="Petersen M."/>
            <person name="Wilbrandt J."/>
            <person name="Misof B."/>
            <person name="Liedtke D."/>
            <person name="Thamm M."/>
            <person name="Scheiner R."/>
            <person name="Schmitt T."/>
            <person name="Niehuis O."/>
        </authorList>
    </citation>
    <scope>NUCLEOTIDE SEQUENCE</scope>
    <source>
        <strain evidence="2">GBR_01_08_01A</strain>
    </source>
</reference>
<evidence type="ECO:0000256" key="1">
    <source>
        <dbReference type="SAM" id="MobiDB-lite"/>
    </source>
</evidence>
<dbReference type="AlphaFoldDB" id="A0AAD9R8M1"/>
<dbReference type="EMBL" id="JAIFRP010004584">
    <property type="protein sequence ID" value="KAK2574870.1"/>
    <property type="molecule type" value="Genomic_DNA"/>
</dbReference>
<accession>A0AAD9R8M1</accession>
<feature type="non-terminal residue" evidence="2">
    <location>
        <position position="287"/>
    </location>
</feature>
<protein>
    <submittedName>
        <fullName evidence="2">Uncharacterized protein</fullName>
    </submittedName>
</protein>
<gene>
    <name evidence="2" type="ORF">KPH14_013093</name>
</gene>
<feature type="region of interest" description="Disordered" evidence="1">
    <location>
        <begin position="138"/>
        <end position="174"/>
    </location>
</feature>
<feature type="compositionally biased region" description="Polar residues" evidence="1">
    <location>
        <begin position="138"/>
        <end position="171"/>
    </location>
</feature>